<dbReference type="PANTHER" id="PTHR31047">
    <property type="entry name" value="MEIOTICALLY UP-REGULATED GENE 157 PROTEIN"/>
    <property type="match status" value="1"/>
</dbReference>
<evidence type="ECO:0000256" key="2">
    <source>
        <dbReference type="SAM" id="SignalP"/>
    </source>
</evidence>
<dbReference type="InterPro" id="IPR012341">
    <property type="entry name" value="6hp_glycosidase-like_sf"/>
</dbReference>
<keyword evidence="4" id="KW-1185">Reference proteome</keyword>
<gene>
    <name evidence="3" type="ORF">ODALV1_LOCUS6518</name>
</gene>
<dbReference type="Proteomes" id="UP001642540">
    <property type="component" value="Unassembled WGS sequence"/>
</dbReference>
<dbReference type="SUPFAM" id="SSF48208">
    <property type="entry name" value="Six-hairpin glycosidases"/>
    <property type="match status" value="1"/>
</dbReference>
<proteinExistence type="predicted"/>
<dbReference type="EMBL" id="CAXLJM020000020">
    <property type="protein sequence ID" value="CAL8086712.1"/>
    <property type="molecule type" value="Genomic_DNA"/>
</dbReference>
<dbReference type="SMART" id="SM01149">
    <property type="entry name" value="DUF1237"/>
    <property type="match status" value="1"/>
</dbReference>
<accession>A0ABP1Q2B7</accession>
<dbReference type="PIRSF" id="PIRSF028846">
    <property type="entry name" value="UCP028846"/>
    <property type="match status" value="1"/>
</dbReference>
<evidence type="ECO:0000256" key="1">
    <source>
        <dbReference type="SAM" id="MobiDB-lite"/>
    </source>
</evidence>
<organism evidence="3 4">
    <name type="scientific">Orchesella dallaii</name>
    <dbReference type="NCBI Taxonomy" id="48710"/>
    <lineage>
        <taxon>Eukaryota</taxon>
        <taxon>Metazoa</taxon>
        <taxon>Ecdysozoa</taxon>
        <taxon>Arthropoda</taxon>
        <taxon>Hexapoda</taxon>
        <taxon>Collembola</taxon>
        <taxon>Entomobryomorpha</taxon>
        <taxon>Entomobryoidea</taxon>
        <taxon>Orchesellidae</taxon>
        <taxon>Orchesellinae</taxon>
        <taxon>Orchesella</taxon>
    </lineage>
</organism>
<dbReference type="InterPro" id="IPR008313">
    <property type="entry name" value="GH125"/>
</dbReference>
<feature type="chain" id="PRO_5047358342" description="Glycoside hydrolase family 125 protein" evidence="2">
    <location>
        <begin position="27"/>
        <end position="545"/>
    </location>
</feature>
<evidence type="ECO:0000313" key="4">
    <source>
        <dbReference type="Proteomes" id="UP001642540"/>
    </source>
</evidence>
<dbReference type="Pfam" id="PF06824">
    <property type="entry name" value="Glyco_hydro_125"/>
    <property type="match status" value="1"/>
</dbReference>
<feature type="signal peptide" evidence="2">
    <location>
        <begin position="1"/>
        <end position="26"/>
    </location>
</feature>
<evidence type="ECO:0008006" key="5">
    <source>
        <dbReference type="Google" id="ProtNLM"/>
    </source>
</evidence>
<dbReference type="PANTHER" id="PTHR31047:SF0">
    <property type="entry name" value="MEIOTICALLY UP-REGULATED GENE 157 PROTEIN"/>
    <property type="match status" value="1"/>
</dbReference>
<feature type="region of interest" description="Disordered" evidence="1">
    <location>
        <begin position="48"/>
        <end position="81"/>
    </location>
</feature>
<protein>
    <recommendedName>
        <fullName evidence="5">Glycoside hydrolase family 125 protein</fullName>
    </recommendedName>
</protein>
<evidence type="ECO:0000313" key="3">
    <source>
        <dbReference type="EMBL" id="CAL8086712.1"/>
    </source>
</evidence>
<feature type="compositionally biased region" description="Basic residues" evidence="1">
    <location>
        <begin position="48"/>
        <end position="62"/>
    </location>
</feature>
<keyword evidence="2" id="KW-0732">Signal</keyword>
<comment type="caution">
    <text evidence="3">The sequence shown here is derived from an EMBL/GenBank/DDBJ whole genome shotgun (WGS) entry which is preliminary data.</text>
</comment>
<dbReference type="InterPro" id="IPR008928">
    <property type="entry name" value="6-hairpin_glycosidase_sf"/>
</dbReference>
<reference evidence="3 4" key="1">
    <citation type="submission" date="2024-08" db="EMBL/GenBank/DDBJ databases">
        <authorList>
            <person name="Cucini C."/>
            <person name="Frati F."/>
        </authorList>
    </citation>
    <scope>NUCLEOTIDE SEQUENCE [LARGE SCALE GENOMIC DNA]</scope>
</reference>
<sequence length="545" mass="61505">MTDFKQRVLSWSFLLLVCINLTPADGVLLNRGIQKAAGEPIYRRVSRPHHPHYRRTHSRVSTHHASTVPDARPPPSERTFNSSTVERVIQEVGAMISDDTLRQIFSNCLPSTLDTTIGYHVNATQSLNGLPYTYIITGDIPAMWLRDSTYQINPYIPLAKDDAALRQMVLGVINTQAEMVNLNPWANAFLPLKHWNSGIIVNPPESSDEVHPPYDPTEIWEVKYELDSLASFLYLSQNYYKSTDDLTFVNNTRWVQAVRKTVESMRKMQAGTVESLGREPYKFTRMTRTQSETQNLYGLGNPVKRCGLVRSYFRPSDDATVFHYLIPANALAVVGLEGVADILLSSRVDQQLLDEVILLAAEIREGIQMYGVVNHPRFGEVFAYEVDCYGSVLFMDDANFPSILSMAKFGFVTKDDPTYLRSRQYVLSPEWNPYYAAGRFPGVGSPHTGLQKPWHMAVAMQAMTSDNDEEILRMLQSLNATTAGTGLMHESYNVDQPESFSRPWFAWANTVFGDLIMHLSQEKPHLLRGTPAPHNSNIHLNSVKA</sequence>
<dbReference type="Gene3D" id="1.50.10.10">
    <property type="match status" value="1"/>
</dbReference>
<name>A0ABP1Q2B7_9HEXA</name>